<organism evidence="1 2">
    <name type="scientific">Pseudomonas lundensis</name>
    <dbReference type="NCBI Taxonomy" id="86185"/>
    <lineage>
        <taxon>Bacteria</taxon>
        <taxon>Pseudomonadati</taxon>
        <taxon>Pseudomonadota</taxon>
        <taxon>Gammaproteobacteria</taxon>
        <taxon>Pseudomonadales</taxon>
        <taxon>Pseudomonadaceae</taxon>
        <taxon>Pseudomonas</taxon>
    </lineage>
</organism>
<gene>
    <name evidence="1" type="ORF">PLUA15_270020</name>
</gene>
<reference evidence="1 2" key="1">
    <citation type="submission" date="2017-08" db="EMBL/GenBank/DDBJ databases">
        <authorList>
            <person name="Chaillou S."/>
        </authorList>
    </citation>
    <scope>NUCLEOTIDE SEQUENCE [LARGE SCALE GENOMIC DNA]</scope>
    <source>
        <strain evidence="1 2">MFPA15A1205</strain>
    </source>
</reference>
<dbReference type="InterPro" id="IPR021508">
    <property type="entry name" value="Gp17-like"/>
</dbReference>
<dbReference type="Proteomes" id="UP000219564">
    <property type="component" value="Unassembled WGS sequence"/>
</dbReference>
<evidence type="ECO:0008006" key="3">
    <source>
        <dbReference type="Google" id="ProtNLM"/>
    </source>
</evidence>
<dbReference type="EMBL" id="OBKZ01000020">
    <property type="protein sequence ID" value="SOB53038.1"/>
    <property type="molecule type" value="Genomic_DNA"/>
</dbReference>
<name>A0AAX2H8J8_9PSED</name>
<dbReference type="RefSeq" id="WP_097192118.1">
    <property type="nucleotide sequence ID" value="NZ_JAAQXX010000040.1"/>
</dbReference>
<proteinExistence type="predicted"/>
<protein>
    <recommendedName>
        <fullName evidence="3">DUF3168 domain-containing protein</fullName>
    </recommendedName>
</protein>
<evidence type="ECO:0000313" key="1">
    <source>
        <dbReference type="EMBL" id="SOB53038.1"/>
    </source>
</evidence>
<evidence type="ECO:0000313" key="2">
    <source>
        <dbReference type="Proteomes" id="UP000219564"/>
    </source>
</evidence>
<accession>A0AAX2H8J8</accession>
<dbReference type="Pfam" id="PF11367">
    <property type="entry name" value="Tail_completion_gp17"/>
    <property type="match status" value="1"/>
</dbReference>
<comment type="caution">
    <text evidence="1">The sequence shown here is derived from an EMBL/GenBank/DDBJ whole genome shotgun (WGS) entry which is preliminary data.</text>
</comment>
<dbReference type="AlphaFoldDB" id="A0AAX2H8J8"/>
<sequence>MIEVAIAARLASLAGGHVYPEIAPSDAPSPRLTWTLVGGGAGWTLSGWDGSSDAQLQVDAWALSKREAIVLAEQVFSAISACGTDFCVSDAGRLPDDYEPDSRLFRVSWEYTLQP</sequence>